<dbReference type="EMBL" id="BAABME010003644">
    <property type="protein sequence ID" value="GAA0159620.1"/>
    <property type="molecule type" value="Genomic_DNA"/>
</dbReference>
<dbReference type="PANTHER" id="PTHR39741:SF14">
    <property type="entry name" value="F-BOX DOMAIN-CONTAINING PROTEIN"/>
    <property type="match status" value="1"/>
</dbReference>
<reference evidence="1 2" key="1">
    <citation type="submission" date="2024-01" db="EMBL/GenBank/DDBJ databases">
        <title>The complete chloroplast genome sequence of Lithospermum erythrorhizon: insights into the phylogenetic relationship among Boraginaceae species and the maternal lineages of purple gromwells.</title>
        <authorList>
            <person name="Okada T."/>
            <person name="Watanabe K."/>
        </authorList>
    </citation>
    <scope>NUCLEOTIDE SEQUENCE [LARGE SCALE GENOMIC DNA]</scope>
</reference>
<dbReference type="Gene3D" id="1.20.1280.50">
    <property type="match status" value="1"/>
</dbReference>
<dbReference type="SUPFAM" id="SSF81383">
    <property type="entry name" value="F-box domain"/>
    <property type="match status" value="1"/>
</dbReference>
<organism evidence="1 2">
    <name type="scientific">Lithospermum erythrorhizon</name>
    <name type="common">Purple gromwell</name>
    <name type="synonym">Lithospermum officinale var. erythrorhizon</name>
    <dbReference type="NCBI Taxonomy" id="34254"/>
    <lineage>
        <taxon>Eukaryota</taxon>
        <taxon>Viridiplantae</taxon>
        <taxon>Streptophyta</taxon>
        <taxon>Embryophyta</taxon>
        <taxon>Tracheophyta</taxon>
        <taxon>Spermatophyta</taxon>
        <taxon>Magnoliopsida</taxon>
        <taxon>eudicotyledons</taxon>
        <taxon>Gunneridae</taxon>
        <taxon>Pentapetalae</taxon>
        <taxon>asterids</taxon>
        <taxon>lamiids</taxon>
        <taxon>Boraginales</taxon>
        <taxon>Boraginaceae</taxon>
        <taxon>Boraginoideae</taxon>
        <taxon>Lithospermeae</taxon>
        <taxon>Lithospermum</taxon>
    </lineage>
</organism>
<protein>
    <recommendedName>
        <fullName evidence="3">F-box protein</fullName>
    </recommendedName>
</protein>
<gene>
    <name evidence="1" type="ORF">LIER_16353</name>
</gene>
<evidence type="ECO:0000313" key="1">
    <source>
        <dbReference type="EMBL" id="GAA0159620.1"/>
    </source>
</evidence>
<dbReference type="AlphaFoldDB" id="A0AAV3QAI5"/>
<evidence type="ECO:0008006" key="3">
    <source>
        <dbReference type="Google" id="ProtNLM"/>
    </source>
</evidence>
<accession>A0AAV3QAI5</accession>
<dbReference type="InterPro" id="IPR036047">
    <property type="entry name" value="F-box-like_dom_sf"/>
</dbReference>
<dbReference type="PANTHER" id="PTHR39741">
    <property type="entry name" value="F-BOX DOMAIN CONTAINING PROTEIN, EXPRESSED"/>
    <property type="match status" value="1"/>
</dbReference>
<comment type="caution">
    <text evidence="1">The sequence shown here is derived from an EMBL/GenBank/DDBJ whole genome shotgun (WGS) entry which is preliminary data.</text>
</comment>
<dbReference type="InterPro" id="IPR055336">
    <property type="entry name" value="At4g00755-like"/>
</dbReference>
<sequence length="356" mass="40432">MDTRIDFLSWLQGDLAFHILAYLDDPVDIIHASNVSRFWRHFVITNGVSKQMCLKKLPQLSNVECIIESKRGSTNTGSIGDAELELYKREHTVYASLLQALNKSTLSSRSCIEKAVGASSTDNYPYESIIKTLIPRDRFDDSGSYWSSVGQSDPAIPETLIYKLRANVCVITEIKIRPFEAFFEQGKPIYSAEFVRFRTGHPKSASMIEKDLVYLPLQQPADDKFVWTYTSQHFPMVQENRLQEFKLPEPILCIGGFLQIELSGRVQRNKSDCLFYICVAHIRVIGHPLFPAFDQGMLEPSEKILLKYYPEALRQTLQKTSDGEGNGNTRVLTLDGGPWGTDGIAQFEYDYDAIDF</sequence>
<keyword evidence="2" id="KW-1185">Reference proteome</keyword>
<evidence type="ECO:0000313" key="2">
    <source>
        <dbReference type="Proteomes" id="UP001454036"/>
    </source>
</evidence>
<name>A0AAV3QAI5_LITER</name>
<proteinExistence type="predicted"/>
<dbReference type="Proteomes" id="UP001454036">
    <property type="component" value="Unassembled WGS sequence"/>
</dbReference>